<dbReference type="GO" id="GO:0008941">
    <property type="term" value="F:nitric oxide dioxygenase NAD(P)H activity"/>
    <property type="evidence" value="ECO:0007669"/>
    <property type="project" value="UniProtKB-UniRule"/>
</dbReference>
<dbReference type="EMBL" id="MKCS01000001">
    <property type="protein sequence ID" value="OHX13149.1"/>
    <property type="molecule type" value="Genomic_DNA"/>
</dbReference>
<comment type="catalytic activity">
    <reaction evidence="15 17">
        <text>2 nitric oxide + NADH + 2 O2 = 2 nitrate + NAD(+) + H(+)</text>
        <dbReference type="Rhea" id="RHEA:19469"/>
        <dbReference type="ChEBI" id="CHEBI:15378"/>
        <dbReference type="ChEBI" id="CHEBI:15379"/>
        <dbReference type="ChEBI" id="CHEBI:16480"/>
        <dbReference type="ChEBI" id="CHEBI:17632"/>
        <dbReference type="ChEBI" id="CHEBI:57540"/>
        <dbReference type="ChEBI" id="CHEBI:57945"/>
        <dbReference type="EC" id="1.14.12.17"/>
    </reaction>
</comment>
<dbReference type="InterPro" id="IPR000971">
    <property type="entry name" value="Globin"/>
</dbReference>
<dbReference type="RefSeq" id="WP_071115523.1">
    <property type="nucleotide sequence ID" value="NZ_MKCS01000001.1"/>
</dbReference>
<gene>
    <name evidence="17" type="primary">hmp</name>
    <name evidence="20" type="ORF">BI347_06260</name>
</gene>
<dbReference type="GO" id="GO:0019825">
    <property type="term" value="F:oxygen binding"/>
    <property type="evidence" value="ECO:0007669"/>
    <property type="project" value="InterPro"/>
</dbReference>
<dbReference type="GO" id="GO:0020037">
    <property type="term" value="F:heme binding"/>
    <property type="evidence" value="ECO:0007669"/>
    <property type="project" value="InterPro"/>
</dbReference>
<dbReference type="InterPro" id="IPR023950">
    <property type="entry name" value="Hmp"/>
</dbReference>
<dbReference type="InterPro" id="IPR001433">
    <property type="entry name" value="OxRdtase_FAD/NAD-bd"/>
</dbReference>
<evidence type="ECO:0000256" key="8">
    <source>
        <dbReference type="ARBA" id="ARBA00022723"/>
    </source>
</evidence>
<sequence>MLSEHTRSLVKATVPVLQQHGVALTSHFYRRMFEHNPELKHLFNQGHQHSGQQQQALAMAVLAYAQHIDDPSPLLPVLTRVGHKHASLGIRAEHYPVVGKHLLASIREVLGEAASDELIQAWAEAYGQLAGLMVGVENELYQSTTAGDGGWSGWRPFRVVRKEAESEEITSFYLQPSDGGALPVFRPGQYVSVRHFVSEWGLSQPRQYSLSDAPNGVHLRISVKREDAGAGKPAGRMSNLLHGEVNVGDVLDLSAPQGDFFLNEQGDGPVVMISAGVGQTPMQSMLGHLLAGGGQREIRFLHAARHGGAHAMKHKVRQLAERHPQLKLHVCYEQPRAQDVAGTDYHAAGRLQLSDVKSLALLPDADYYLCGPLGFMHAQKGSLLEWGVPAGRIHYEVFGSNPSAD</sequence>
<dbReference type="PANTHER" id="PTHR43396:SF3">
    <property type="entry name" value="FLAVOHEMOPROTEIN"/>
    <property type="match status" value="1"/>
</dbReference>
<feature type="site" description="Influences the redox potential of the prosthetic heme and FAD groups" evidence="17">
    <location>
        <position position="396"/>
    </location>
</feature>
<dbReference type="CDD" id="cd06184">
    <property type="entry name" value="flavohem_like_fad_nad_binding"/>
    <property type="match status" value="1"/>
</dbReference>
<evidence type="ECO:0000256" key="12">
    <source>
        <dbReference type="ARBA" id="ARBA00023004"/>
    </source>
</evidence>
<keyword evidence="3 17" id="KW-0813">Transport</keyword>
<dbReference type="FunFam" id="3.40.50.80:FF:000010">
    <property type="entry name" value="Flavohemoprotein"/>
    <property type="match status" value="1"/>
</dbReference>
<evidence type="ECO:0000259" key="19">
    <source>
        <dbReference type="PROSITE" id="PS51384"/>
    </source>
</evidence>
<proteinExistence type="inferred from homology"/>
<dbReference type="InterPro" id="IPR017927">
    <property type="entry name" value="FAD-bd_FR_type"/>
</dbReference>
<dbReference type="Gene3D" id="2.40.30.10">
    <property type="entry name" value="Translation factors"/>
    <property type="match status" value="1"/>
</dbReference>
<dbReference type="InterPro" id="IPR017938">
    <property type="entry name" value="Riboflavin_synthase-like_b-brl"/>
</dbReference>
<comment type="function">
    <text evidence="14 17">Is involved in NO detoxification in an aerobic process, termed nitric oxide dioxygenase (NOD) reaction that utilizes O(2) and NAD(P)H to convert NO to nitrate, which protects the bacterium from various noxious nitrogen compounds. Therefore, plays a central role in the inducible response to nitrosative stress.</text>
</comment>
<dbReference type="GO" id="GO:0071949">
    <property type="term" value="F:FAD binding"/>
    <property type="evidence" value="ECO:0007669"/>
    <property type="project" value="InterPro"/>
</dbReference>
<evidence type="ECO:0000256" key="15">
    <source>
        <dbReference type="ARBA" id="ARBA00048649"/>
    </source>
</evidence>
<keyword evidence="13 17" id="KW-0520">NAD</keyword>
<evidence type="ECO:0000256" key="5">
    <source>
        <dbReference type="ARBA" id="ARBA00022617"/>
    </source>
</evidence>
<evidence type="ECO:0000256" key="7">
    <source>
        <dbReference type="ARBA" id="ARBA00022630"/>
    </source>
</evidence>
<evidence type="ECO:0000256" key="17">
    <source>
        <dbReference type="HAMAP-Rule" id="MF_01252"/>
    </source>
</evidence>
<keyword evidence="11 17" id="KW-0560">Oxidoreductase</keyword>
<feature type="binding site" description="proximal binding residue" evidence="17">
    <location>
        <position position="85"/>
    </location>
    <ligand>
        <name>heme b</name>
        <dbReference type="ChEBI" id="CHEBI:60344"/>
    </ligand>
    <ligandPart>
        <name>Fe</name>
        <dbReference type="ChEBI" id="CHEBI:18248"/>
    </ligandPart>
</feature>
<organism evidence="20 21">
    <name type="scientific">Chromobacterium sphagni</name>
    <dbReference type="NCBI Taxonomy" id="1903179"/>
    <lineage>
        <taxon>Bacteria</taxon>
        <taxon>Pseudomonadati</taxon>
        <taxon>Pseudomonadota</taxon>
        <taxon>Betaproteobacteria</taxon>
        <taxon>Neisseriales</taxon>
        <taxon>Chromobacteriaceae</taxon>
        <taxon>Chromobacterium</taxon>
    </lineage>
</organism>
<comment type="similarity">
    <text evidence="2 17">Belongs to the globin family. Two-domain flavohemoproteins subfamily.</text>
</comment>
<keyword evidence="7 17" id="KW-0285">Flavoprotein</keyword>
<evidence type="ECO:0000256" key="3">
    <source>
        <dbReference type="ARBA" id="ARBA00022448"/>
    </source>
</evidence>
<keyword evidence="12 17" id="KW-0408">Iron</keyword>
<dbReference type="PROSITE" id="PS51384">
    <property type="entry name" value="FAD_FR"/>
    <property type="match status" value="1"/>
</dbReference>
<evidence type="ECO:0000256" key="4">
    <source>
        <dbReference type="ARBA" id="ARBA00022575"/>
    </source>
</evidence>
<dbReference type="SUPFAM" id="SSF52343">
    <property type="entry name" value="Ferredoxin reductase-like, C-terminal NADP-linked domain"/>
    <property type="match status" value="1"/>
</dbReference>
<keyword evidence="8 17" id="KW-0479">Metal-binding</keyword>
<feature type="region of interest" description="Reductase" evidence="17">
    <location>
        <begin position="149"/>
        <end position="405"/>
    </location>
</feature>
<keyword evidence="6 17" id="KW-0561">Oxygen transport</keyword>
<dbReference type="CDD" id="cd14779">
    <property type="entry name" value="FHP_Ae-globin-like"/>
    <property type="match status" value="1"/>
</dbReference>
<dbReference type="FunFam" id="2.40.30.10:FF:000034">
    <property type="entry name" value="Flavohemoprotein"/>
    <property type="match status" value="1"/>
</dbReference>
<evidence type="ECO:0000256" key="9">
    <source>
        <dbReference type="ARBA" id="ARBA00022827"/>
    </source>
</evidence>
<dbReference type="Gene3D" id="3.40.50.80">
    <property type="entry name" value="Nucleotide-binding domain of ferredoxin-NADP reductase (FNR) module"/>
    <property type="match status" value="1"/>
</dbReference>
<evidence type="ECO:0000256" key="2">
    <source>
        <dbReference type="ARBA" id="ARBA00008414"/>
    </source>
</evidence>
<dbReference type="InterPro" id="IPR008333">
    <property type="entry name" value="Cbr1-like_FAD-bd_dom"/>
</dbReference>
<keyword evidence="10 17" id="KW-0521">NADP</keyword>
<feature type="binding site" evidence="17">
    <location>
        <begin position="276"/>
        <end position="281"/>
    </location>
    <ligand>
        <name>NADP(+)</name>
        <dbReference type="ChEBI" id="CHEBI:58349"/>
    </ligand>
</feature>
<dbReference type="GO" id="GO:0005344">
    <property type="term" value="F:oxygen carrier activity"/>
    <property type="evidence" value="ECO:0007669"/>
    <property type="project" value="UniProtKB-UniRule"/>
</dbReference>
<dbReference type="SUPFAM" id="SSF63380">
    <property type="entry name" value="Riboflavin synthase domain-like"/>
    <property type="match status" value="1"/>
</dbReference>
<comment type="cofactor">
    <cofactor evidence="17">
        <name>heme b</name>
        <dbReference type="ChEBI" id="CHEBI:60344"/>
    </cofactor>
    <text evidence="17">Binds 1 heme b (iron(II)-protoporphyrin IX) group per subunit.</text>
</comment>
<dbReference type="Pfam" id="PF00175">
    <property type="entry name" value="NAD_binding_1"/>
    <property type="match status" value="1"/>
</dbReference>
<dbReference type="STRING" id="1903179.BI347_06260"/>
<evidence type="ECO:0000256" key="13">
    <source>
        <dbReference type="ARBA" id="ARBA00023027"/>
    </source>
</evidence>
<feature type="domain" description="Globin" evidence="18">
    <location>
        <begin position="1"/>
        <end position="138"/>
    </location>
</feature>
<dbReference type="GO" id="GO:0071500">
    <property type="term" value="P:cellular response to nitrosative stress"/>
    <property type="evidence" value="ECO:0007669"/>
    <property type="project" value="TreeGrafter"/>
</dbReference>
<evidence type="ECO:0000256" key="16">
    <source>
        <dbReference type="ARBA" id="ARBA00049433"/>
    </source>
</evidence>
<dbReference type="NCBIfam" id="NF009805">
    <property type="entry name" value="PRK13289.1"/>
    <property type="match status" value="1"/>
</dbReference>
<comment type="catalytic activity">
    <reaction evidence="16 17">
        <text>2 nitric oxide + NADPH + 2 O2 = 2 nitrate + NADP(+) + H(+)</text>
        <dbReference type="Rhea" id="RHEA:19465"/>
        <dbReference type="ChEBI" id="CHEBI:15378"/>
        <dbReference type="ChEBI" id="CHEBI:15379"/>
        <dbReference type="ChEBI" id="CHEBI:16480"/>
        <dbReference type="ChEBI" id="CHEBI:17632"/>
        <dbReference type="ChEBI" id="CHEBI:57783"/>
        <dbReference type="ChEBI" id="CHEBI:58349"/>
        <dbReference type="EC" id="1.14.12.17"/>
    </reaction>
</comment>
<comment type="similarity">
    <text evidence="1 17">In the C-terminal section; belongs to the flavoprotein pyridine nucleotide cytochrome reductase family.</text>
</comment>
<feature type="active site" description="Charge relay system" evidence="17">
    <location>
        <position position="137"/>
    </location>
</feature>
<reference evidence="20 21" key="1">
    <citation type="submission" date="2016-09" db="EMBL/GenBank/DDBJ databases">
        <title>Chromobacterium muskegensis sp. nov., an insecticidal bacterium isolated from Sphagnum bogs.</title>
        <authorList>
            <person name="Sparks M.E."/>
            <person name="Blackburn M.B."/>
            <person name="Gundersen-Rindal D.E."/>
            <person name="Mitchell A."/>
            <person name="Farrar R."/>
            <person name="Kuhar D."/>
        </authorList>
    </citation>
    <scope>NUCLEOTIDE SEQUENCE [LARGE SCALE GENOMIC DNA]</scope>
    <source>
        <strain evidence="20 21">37-2</strain>
    </source>
</reference>
<dbReference type="GO" id="GO:0009636">
    <property type="term" value="P:response to toxic substance"/>
    <property type="evidence" value="ECO:0007669"/>
    <property type="project" value="UniProtKB-KW"/>
</dbReference>
<dbReference type="GO" id="GO:0046210">
    <property type="term" value="P:nitric oxide catabolic process"/>
    <property type="evidence" value="ECO:0007669"/>
    <property type="project" value="TreeGrafter"/>
</dbReference>
<dbReference type="InterPro" id="IPR039261">
    <property type="entry name" value="FNR_nucleotide-bd"/>
</dbReference>
<evidence type="ECO:0000256" key="6">
    <source>
        <dbReference type="ARBA" id="ARBA00022621"/>
    </source>
</evidence>
<comment type="domain">
    <text evidence="17">Consists of two distinct domains; an N-terminal heme-containing oxygen-binding domain and a C-terminal reductase domain with binding sites for FAD and NAD(P)H.</text>
</comment>
<evidence type="ECO:0000256" key="14">
    <source>
        <dbReference type="ARBA" id="ARBA00025094"/>
    </source>
</evidence>
<dbReference type="PANTHER" id="PTHR43396">
    <property type="entry name" value="FLAVOHEMOPROTEIN"/>
    <property type="match status" value="1"/>
</dbReference>
<dbReference type="InterPro" id="IPR009050">
    <property type="entry name" value="Globin-like_sf"/>
</dbReference>
<dbReference type="Pfam" id="PF00042">
    <property type="entry name" value="Globin"/>
    <property type="match status" value="1"/>
</dbReference>
<feature type="binding site" evidence="17">
    <location>
        <begin position="397"/>
        <end position="400"/>
    </location>
    <ligand>
        <name>FAD</name>
        <dbReference type="ChEBI" id="CHEBI:57692"/>
    </ligand>
</feature>
<dbReference type="SUPFAM" id="SSF46458">
    <property type="entry name" value="Globin-like"/>
    <property type="match status" value="1"/>
</dbReference>
<evidence type="ECO:0000313" key="20">
    <source>
        <dbReference type="EMBL" id="OHX13149.1"/>
    </source>
</evidence>
<dbReference type="HAMAP" id="MF_01252">
    <property type="entry name" value="Hmp"/>
    <property type="match status" value="1"/>
</dbReference>
<keyword evidence="9 17" id="KW-0274">FAD</keyword>
<feature type="site" description="Influences the redox potential of the prosthetic heme and FAD groups" evidence="17">
    <location>
        <position position="84"/>
    </location>
</feature>
<comment type="cofactor">
    <cofactor evidence="17">
        <name>FAD</name>
        <dbReference type="ChEBI" id="CHEBI:57692"/>
    </cofactor>
    <text evidence="17">Binds 1 FAD per subunit.</text>
</comment>
<keyword evidence="4 17" id="KW-0216">Detoxification</keyword>
<keyword evidence="20" id="KW-0223">Dioxygenase</keyword>
<name>A0A1S1X149_9NEIS</name>
<evidence type="ECO:0000256" key="11">
    <source>
        <dbReference type="ARBA" id="ARBA00023002"/>
    </source>
</evidence>
<keyword evidence="5 17" id="KW-0349">Heme</keyword>
<dbReference type="Gene3D" id="1.10.490.10">
    <property type="entry name" value="Globins"/>
    <property type="match status" value="1"/>
</dbReference>
<feature type="binding site" evidence="17">
    <location>
        <begin position="206"/>
        <end position="209"/>
    </location>
    <ligand>
        <name>FAD</name>
        <dbReference type="ChEBI" id="CHEBI:57692"/>
    </ligand>
</feature>
<feature type="domain" description="FAD-binding FR-type" evidence="19">
    <location>
        <begin position="152"/>
        <end position="263"/>
    </location>
</feature>
<dbReference type="GO" id="GO:0046872">
    <property type="term" value="F:metal ion binding"/>
    <property type="evidence" value="ECO:0007669"/>
    <property type="project" value="UniProtKB-KW"/>
</dbReference>
<feature type="active site" description="Charge relay system" evidence="17">
    <location>
        <position position="95"/>
    </location>
</feature>
<protein>
    <recommendedName>
        <fullName evidence="17">Flavohemoprotein</fullName>
    </recommendedName>
    <alternativeName>
        <fullName evidence="17">Flavohemoglobin</fullName>
    </alternativeName>
    <alternativeName>
        <fullName evidence="17">Hemoglobin-like protein</fullName>
    </alternativeName>
    <alternativeName>
        <fullName evidence="17">Nitric oxide dioxygenase</fullName>
        <shortName evidence="17">NO oxygenase</shortName>
        <shortName evidence="17">NOD</shortName>
        <ecNumber evidence="17">1.14.12.17</ecNumber>
    </alternativeName>
</protein>
<evidence type="ECO:0000313" key="21">
    <source>
        <dbReference type="Proteomes" id="UP000180088"/>
    </source>
</evidence>
<accession>A0A1S1X149</accession>
<dbReference type="InterPro" id="IPR012292">
    <property type="entry name" value="Globin/Proto"/>
</dbReference>
<evidence type="ECO:0000259" key="18">
    <source>
        <dbReference type="PROSITE" id="PS01033"/>
    </source>
</evidence>
<dbReference type="AlphaFoldDB" id="A0A1S1X149"/>
<evidence type="ECO:0000256" key="1">
    <source>
        <dbReference type="ARBA" id="ARBA00006401"/>
    </source>
</evidence>
<evidence type="ECO:0000256" key="10">
    <source>
        <dbReference type="ARBA" id="ARBA00022857"/>
    </source>
</evidence>
<comment type="caution">
    <text evidence="20">The sequence shown here is derived from an EMBL/GenBank/DDBJ whole genome shotgun (WGS) entry which is preliminary data.</text>
</comment>
<dbReference type="OrthoDB" id="9801223at2"/>
<dbReference type="EC" id="1.14.12.17" evidence="17"/>
<feature type="binding site" evidence="17">
    <location>
        <position position="190"/>
    </location>
    <ligand>
        <name>FAD</name>
        <dbReference type="ChEBI" id="CHEBI:57692"/>
    </ligand>
</feature>
<dbReference type="PROSITE" id="PS01033">
    <property type="entry name" value="GLOBIN"/>
    <property type="match status" value="1"/>
</dbReference>
<dbReference type="Proteomes" id="UP000180088">
    <property type="component" value="Unassembled WGS sequence"/>
</dbReference>
<dbReference type="FunFam" id="1.10.490.10:FF:000003">
    <property type="entry name" value="Flavohemoprotein"/>
    <property type="match status" value="1"/>
</dbReference>
<dbReference type="Pfam" id="PF00970">
    <property type="entry name" value="FAD_binding_6"/>
    <property type="match status" value="1"/>
</dbReference>
<feature type="site" description="Involved in heme-bound ligand stabilization and O-O bond activation" evidence="17">
    <location>
        <position position="29"/>
    </location>
</feature>